<evidence type="ECO:0000313" key="1">
    <source>
        <dbReference type="EMBL" id="EHK53712.1"/>
    </source>
</evidence>
<evidence type="ECO:0000313" key="2">
    <source>
        <dbReference type="Proteomes" id="UP000003250"/>
    </source>
</evidence>
<dbReference type="AlphaFoldDB" id="H0HZV9"/>
<organism evidence="1 2">
    <name type="scientific">Mesorhizobium alhagi CCNWXJ12-2</name>
    <dbReference type="NCBI Taxonomy" id="1107882"/>
    <lineage>
        <taxon>Bacteria</taxon>
        <taxon>Pseudomonadati</taxon>
        <taxon>Pseudomonadota</taxon>
        <taxon>Alphaproteobacteria</taxon>
        <taxon>Hyphomicrobiales</taxon>
        <taxon>Phyllobacteriaceae</taxon>
        <taxon>Allomesorhizobium</taxon>
    </lineage>
</organism>
<dbReference type="RefSeq" id="WP_008839316.1">
    <property type="nucleotide sequence ID" value="NZ_AHAM01000257.1"/>
</dbReference>
<dbReference type="Proteomes" id="UP000003250">
    <property type="component" value="Unassembled WGS sequence"/>
</dbReference>
<sequence length="142" mass="15681">MSFEAYLNCFQNGEEGFFPTALVEAAFAPFISSREGEPWVVAYPGSPSILDQTDLYMTFKDRDMSSCSGFTISRPTGNPRLYEALVKLLQASNSILFCIGDCPPLVGRTETISHINPDVMETLGDPVIVRSGAEIVEWFDRA</sequence>
<reference evidence="1 2" key="1">
    <citation type="journal article" date="2012" name="J. Bacteriol.">
        <title>Draft Genome Sequence of Mesorhizobium alhagi CCNWXJ12-2T, a Novel Salt-Resistant Species Isolated from the Desert of Northwestern China.</title>
        <authorList>
            <person name="Zhou M."/>
            <person name="Chen W."/>
            <person name="Chen H."/>
            <person name="Wei G."/>
        </authorList>
    </citation>
    <scope>NUCLEOTIDE SEQUENCE [LARGE SCALE GENOMIC DNA]</scope>
    <source>
        <strain evidence="1 2">CCNWXJ12-2</strain>
    </source>
</reference>
<name>H0HZV9_9HYPH</name>
<dbReference type="OrthoDB" id="6432757at2"/>
<dbReference type="EMBL" id="AHAM01000257">
    <property type="protein sequence ID" value="EHK53712.1"/>
    <property type="molecule type" value="Genomic_DNA"/>
</dbReference>
<gene>
    <name evidence="1" type="ORF">MAXJ12_28728</name>
</gene>
<dbReference type="PATRIC" id="fig|1107882.3.peg.5561"/>
<accession>H0HZV9</accession>
<proteinExistence type="predicted"/>
<protein>
    <submittedName>
        <fullName evidence="1">Uncharacterized protein</fullName>
    </submittedName>
</protein>
<keyword evidence="2" id="KW-1185">Reference proteome</keyword>